<evidence type="ECO:0000256" key="3">
    <source>
        <dbReference type="ARBA" id="ARBA00022603"/>
    </source>
</evidence>
<evidence type="ECO:0000256" key="1">
    <source>
        <dbReference type="ARBA" id="ARBA00009258"/>
    </source>
</evidence>
<dbReference type="STRING" id="2163413.A0A4P6XXJ8"/>
<protein>
    <recommendedName>
        <fullName evidence="6">rRNA methyltransferase 2, mitochondrial</fullName>
    </recommendedName>
</protein>
<evidence type="ECO:0000256" key="4">
    <source>
        <dbReference type="ARBA" id="ARBA00022679"/>
    </source>
</evidence>
<proteinExistence type="inferred from homology"/>
<dbReference type="Gene3D" id="3.40.50.150">
    <property type="entry name" value="Vaccinia Virus protein VP39"/>
    <property type="match status" value="1"/>
</dbReference>
<sequence>MNKHKFFFPLEAVIPKSNQALPYKPNRCNLQPFRGLTRCTAHQFHTLTGNGPKSASNTQLHAQIRAESLYFLDRNPLKKFVSRFSASRTYASRKFTRQERINEARYTAQLNLDKIDAQYEILTKKVTKVVDVGSAPGTWLRHTRNRLLQIHNMKHEELHKKCTVIGVDLLFCQPPRGTFFTQGNIYSQNTHTQVEHLLKESAFRHLKQKLTGNLGTLDNSAFSDMEVSYIQKEANEAQLDASLSGLAGELGDLALTESNFDILKHTFQADLVLSDLGTTPLQESGFHNNTLSKPFIRSSQNKMLRLPWDFPEKASIDMAEAALLLCGSVLTKGGTFVVRLSMVDLSDPELELLEKRLLLVFESVSRWSDNGRTHSDTPRHQNLFMICENKRDHMIDKYEVFGVAREPQV</sequence>
<dbReference type="InterPro" id="IPR002877">
    <property type="entry name" value="RNA_MeTrfase_FtsJ_dom"/>
</dbReference>
<feature type="domain" description="Ribosomal RNA methyltransferase FtsJ" evidence="7">
    <location>
        <begin position="112"/>
        <end position="367"/>
    </location>
</feature>
<dbReference type="Proteomes" id="UP000292447">
    <property type="component" value="Chromosome VII"/>
</dbReference>
<evidence type="ECO:0000256" key="6">
    <source>
        <dbReference type="ARBA" id="ARBA00041184"/>
    </source>
</evidence>
<evidence type="ECO:0000313" key="8">
    <source>
        <dbReference type="EMBL" id="QBM91088.1"/>
    </source>
</evidence>
<dbReference type="GO" id="GO:0008650">
    <property type="term" value="F:rRNA (uridine-2'-O-)-methyltransferase activity"/>
    <property type="evidence" value="ECO:0007669"/>
    <property type="project" value="TreeGrafter"/>
</dbReference>
<dbReference type="EMBL" id="CP034462">
    <property type="protein sequence ID" value="QBM91088.1"/>
    <property type="molecule type" value="Genomic_DNA"/>
</dbReference>
<dbReference type="Pfam" id="PF01728">
    <property type="entry name" value="FtsJ"/>
    <property type="match status" value="1"/>
</dbReference>
<organism evidence="8 9">
    <name type="scientific">Metschnikowia aff. pulcherrima</name>
    <dbReference type="NCBI Taxonomy" id="2163413"/>
    <lineage>
        <taxon>Eukaryota</taxon>
        <taxon>Fungi</taxon>
        <taxon>Dikarya</taxon>
        <taxon>Ascomycota</taxon>
        <taxon>Saccharomycotina</taxon>
        <taxon>Pichiomycetes</taxon>
        <taxon>Metschnikowiaceae</taxon>
        <taxon>Metschnikowia</taxon>
    </lineage>
</organism>
<name>A0A4P6XXJ8_9ASCO</name>
<keyword evidence="4 8" id="KW-0808">Transferase</keyword>
<keyword evidence="9" id="KW-1185">Reference proteome</keyword>
<evidence type="ECO:0000259" key="7">
    <source>
        <dbReference type="Pfam" id="PF01728"/>
    </source>
</evidence>
<keyword evidence="2" id="KW-0698">rRNA processing</keyword>
<gene>
    <name evidence="8" type="primary">MPUL0G01300</name>
    <name evidence="8" type="ORF">METSCH_G01300</name>
</gene>
<dbReference type="PANTHER" id="PTHR10920">
    <property type="entry name" value="RIBOSOMAL RNA METHYLTRANSFERASE"/>
    <property type="match status" value="1"/>
</dbReference>
<dbReference type="AlphaFoldDB" id="A0A4P6XXJ8"/>
<evidence type="ECO:0000256" key="5">
    <source>
        <dbReference type="ARBA" id="ARBA00022691"/>
    </source>
</evidence>
<keyword evidence="3 8" id="KW-0489">Methyltransferase</keyword>
<comment type="similarity">
    <text evidence="1">Belongs to the class I-like SAM-binding methyltransferase superfamily. RNA methyltransferase RlmE family.</text>
</comment>
<evidence type="ECO:0000256" key="2">
    <source>
        <dbReference type="ARBA" id="ARBA00022552"/>
    </source>
</evidence>
<evidence type="ECO:0000313" key="9">
    <source>
        <dbReference type="Proteomes" id="UP000292447"/>
    </source>
</evidence>
<reference evidence="9" key="1">
    <citation type="submission" date="2019-03" db="EMBL/GenBank/DDBJ databases">
        <title>Snf2 controls pulcherriminic acid biosynthesis and connects pigmentation and antifungal activity of the yeast Metschnikowia pulcherrima.</title>
        <authorList>
            <person name="Gore-Lloyd D."/>
            <person name="Sumann I."/>
            <person name="Brachmann A.O."/>
            <person name="Schneeberger K."/>
            <person name="Ortiz-Merino R.A."/>
            <person name="Moreno-Beltran M."/>
            <person name="Schlaefli M."/>
            <person name="Kirner P."/>
            <person name="Santos Kron A."/>
            <person name="Wolfe K.H."/>
            <person name="Piel J."/>
            <person name="Ahrens C.H."/>
            <person name="Henk D."/>
            <person name="Freimoser F.M."/>
        </authorList>
    </citation>
    <scope>NUCLEOTIDE SEQUENCE [LARGE SCALE GENOMIC DNA]</scope>
    <source>
        <strain evidence="9">APC 1.2</strain>
    </source>
</reference>
<dbReference type="InterPro" id="IPR050082">
    <property type="entry name" value="RNA_methyltr_RlmE"/>
</dbReference>
<dbReference type="SUPFAM" id="SSF53335">
    <property type="entry name" value="S-adenosyl-L-methionine-dependent methyltransferases"/>
    <property type="match status" value="1"/>
</dbReference>
<keyword evidence="5" id="KW-0949">S-adenosyl-L-methionine</keyword>
<dbReference type="PANTHER" id="PTHR10920:SF18">
    <property type="entry name" value="RRNA METHYLTRANSFERASE 2, MITOCHONDRIAL"/>
    <property type="match status" value="1"/>
</dbReference>
<accession>A0A4P6XXJ8</accession>
<dbReference type="InterPro" id="IPR029063">
    <property type="entry name" value="SAM-dependent_MTases_sf"/>
</dbReference>
<dbReference type="GO" id="GO:0005739">
    <property type="term" value="C:mitochondrion"/>
    <property type="evidence" value="ECO:0007669"/>
    <property type="project" value="TreeGrafter"/>
</dbReference>